<dbReference type="PIRSF" id="PIRSF017393">
    <property type="entry name" value="MTase_SAV2177"/>
    <property type="match status" value="1"/>
</dbReference>
<dbReference type="EMBL" id="FMZE01000004">
    <property type="protein sequence ID" value="SDC82745.1"/>
    <property type="molecule type" value="Genomic_DNA"/>
</dbReference>
<dbReference type="Proteomes" id="UP000199494">
    <property type="component" value="Unassembled WGS sequence"/>
</dbReference>
<protein>
    <submittedName>
        <fullName evidence="1">S-adenosyl methyltransferase</fullName>
    </submittedName>
</protein>
<keyword evidence="2" id="KW-1185">Reference proteome</keyword>
<evidence type="ECO:0000313" key="1">
    <source>
        <dbReference type="EMBL" id="SDC82745.1"/>
    </source>
</evidence>
<dbReference type="RefSeq" id="WP_091802662.1">
    <property type="nucleotide sequence ID" value="NZ_CP016353.1"/>
</dbReference>
<dbReference type="InterPro" id="IPR029063">
    <property type="entry name" value="SAM-dependent_MTases_sf"/>
</dbReference>
<keyword evidence="1" id="KW-0489">Methyltransferase</keyword>
<dbReference type="GO" id="GO:0032259">
    <property type="term" value="P:methylation"/>
    <property type="evidence" value="ECO:0007669"/>
    <property type="project" value="UniProtKB-KW"/>
</dbReference>
<dbReference type="GO" id="GO:0008168">
    <property type="term" value="F:methyltransferase activity"/>
    <property type="evidence" value="ECO:0007669"/>
    <property type="project" value="UniProtKB-KW"/>
</dbReference>
<keyword evidence="1" id="KW-0808">Transferase</keyword>
<organism evidence="1 2">
    <name type="scientific">Prauserella marina</name>
    <dbReference type="NCBI Taxonomy" id="530584"/>
    <lineage>
        <taxon>Bacteria</taxon>
        <taxon>Bacillati</taxon>
        <taxon>Actinomycetota</taxon>
        <taxon>Actinomycetes</taxon>
        <taxon>Pseudonocardiales</taxon>
        <taxon>Pseudonocardiaceae</taxon>
        <taxon>Prauserella</taxon>
    </lineage>
</organism>
<dbReference type="STRING" id="530584.SAMN05421630_10422"/>
<proteinExistence type="predicted"/>
<accession>A0A222VXR3</accession>
<gene>
    <name evidence="1" type="ORF">SAMN05421630_10422</name>
</gene>
<dbReference type="OrthoDB" id="5175904at2"/>
<dbReference type="KEGG" id="pmad:BAY61_29565"/>
<evidence type="ECO:0000313" key="2">
    <source>
        <dbReference type="Proteomes" id="UP000199494"/>
    </source>
</evidence>
<name>A0A222VXR3_9PSEU</name>
<dbReference type="Pfam" id="PF04672">
    <property type="entry name" value="Methyltransf_19"/>
    <property type="match status" value="1"/>
</dbReference>
<dbReference type="SUPFAM" id="SSF53335">
    <property type="entry name" value="S-adenosyl-L-methionine-dependent methyltransferases"/>
    <property type="match status" value="1"/>
</dbReference>
<sequence>MTRTDDQARSGIGIDPGKASVAGVYDALLGGKYNYAVDRVVRDAMLDVVPGFDTVIRDDRAWLARVTRFLVGVGIEQIVDCACGLPAAENTHDVALRRNGDAKTVYVDSDPVVAAHGKAWLEDKQHAFFGECAITEPEKLLGKGAVARHLDLSQPIGLLFVSALHHVPDATDPVALMHAYVDALPSGSYLAITHFLDPEDGGELSDLARRLQKVTAEGTMGSGWFRTRERIEALFAELPLIAPGLTFLPRWWPDGPAMSPLLPAQRLMLGGVARKP</sequence>
<dbReference type="Gene3D" id="3.40.50.150">
    <property type="entry name" value="Vaccinia Virus protein VP39"/>
    <property type="match status" value="1"/>
</dbReference>
<dbReference type="InterPro" id="IPR006764">
    <property type="entry name" value="SAM_dep_MeTrfase_SAV2177_type"/>
</dbReference>
<reference evidence="1 2" key="1">
    <citation type="submission" date="2016-10" db="EMBL/GenBank/DDBJ databases">
        <authorList>
            <person name="de Groot N.N."/>
        </authorList>
    </citation>
    <scope>NUCLEOTIDE SEQUENCE [LARGE SCALE GENOMIC DNA]</scope>
    <source>
        <strain evidence="1 2">CGMCC 4.5506</strain>
    </source>
</reference>
<dbReference type="AlphaFoldDB" id="A0A222VXR3"/>